<accession>A0A2H1VNW9</accession>
<sequence length="956" mass="107410">MGPDAEKYIKYIMEEFKKKAFINDDDKKKPAEIIRKSVLLRTREEPQKSRITIDKDEKKEVIQDIASKIELLAKVFLKDAKTIEGKKQVLASIKKRIMDSAKQKHILIHNKHDELKTYSNLIAKGLDLSIQKMLGQPIDGRRTVITSLKDLNEPTMEENKGETALNDVKFNMEEVNKYKMLISDSLNDSSIDPRCNDVIEDTCIRIQAFNKVTCDDNHKVVPIIHLCNGIVDCLDKSDEENCTAQAMEMVRKAAAVMTDIESSINRNCFTSANGYLLSSHNQILRDILRTEIEILQYKMIEDHDPKHDHIFIQKTVNHVNVVLSTLSYTLDGTLCAHTAVDPDEYLNNTRKFNDQFDDLVERPRDPGWSPKSCSCQGQYCKDQQCEATCKRICWERYNLNHWGCQALNSATSVSLDIICDGKLDCFDETDESQCTTDIVSTKFDAIKKYNKLLDLLTEKSKSYEYQHSRNKVLAVHSLVRQLQKQTVKTNYDSHIIKSLRDECFLQLVSIFDDFMQTASLDELDEHYLTLLSINEKLIHALKLSRTGNEKLISPEGCYCRDGLCALRRCSKNCIHACQAEPLLTRYTCNATNNISVPIDAICNGKNNCPNGEDEKDCVKDVCRGHHLVLLRHNLKNIGVKDKSFVMAEVLDSWKSKVSAAIYIAESSERPNHKIMVEVVNSVLKDLVAAFASMEEFKRSSSEQALKEFQQVAEGTQSLASESTENMADRRYYGWGAPPPPPHGFPPPPGHPGHPAHMYPPGAAGVVFYPMHPAYFYPYPGGEMPPPPDGGEVTVVDNAEPELPGETVELPWSTYRWVPACLSQRSIPPGALRVGTDVDGDEIYAGRAPHEGDILPAKVIPNKNACYVCWGGEEIVKDQFEVLVPAMFSWQFSTGGEVPPGAVAAGVTADGEKLYYGRVTHDGCTTPGKIQPSHGTCYYPFDGEERSSAEYEVLVLM</sequence>
<dbReference type="EMBL" id="ODYU01003568">
    <property type="protein sequence ID" value="SOQ42498.1"/>
    <property type="molecule type" value="Genomic_DNA"/>
</dbReference>
<dbReference type="PROSITE" id="PS50068">
    <property type="entry name" value="LDLRA_2"/>
    <property type="match status" value="2"/>
</dbReference>
<dbReference type="Gene3D" id="4.10.400.10">
    <property type="entry name" value="Low-density Lipoprotein Receptor"/>
    <property type="match status" value="1"/>
</dbReference>
<evidence type="ECO:0000313" key="3">
    <source>
        <dbReference type="EMBL" id="SOQ42498.1"/>
    </source>
</evidence>
<dbReference type="InterPro" id="IPR002172">
    <property type="entry name" value="LDrepeatLR_classA_rpt"/>
</dbReference>
<dbReference type="SMART" id="SM00192">
    <property type="entry name" value="LDLa"/>
    <property type="match status" value="3"/>
</dbReference>
<evidence type="ECO:0000256" key="1">
    <source>
        <dbReference type="ARBA" id="ARBA00023157"/>
    </source>
</evidence>
<dbReference type="SUPFAM" id="SSF57424">
    <property type="entry name" value="LDL receptor-like module"/>
    <property type="match status" value="2"/>
</dbReference>
<gene>
    <name evidence="3" type="ORF">SFRICE_003685</name>
</gene>
<feature type="disulfide bond" evidence="2">
    <location>
        <begin position="227"/>
        <end position="242"/>
    </location>
</feature>
<dbReference type="InterPro" id="IPR036055">
    <property type="entry name" value="LDL_receptor-like_sf"/>
</dbReference>
<dbReference type="PANTHER" id="PTHR31649">
    <property type="entry name" value="AGAP009604-PA"/>
    <property type="match status" value="1"/>
</dbReference>
<protein>
    <submittedName>
        <fullName evidence="3">SFRICE_003685</fullName>
    </submittedName>
</protein>
<organism evidence="3">
    <name type="scientific">Spodoptera frugiperda</name>
    <name type="common">Fall armyworm</name>
    <dbReference type="NCBI Taxonomy" id="7108"/>
    <lineage>
        <taxon>Eukaryota</taxon>
        <taxon>Metazoa</taxon>
        <taxon>Ecdysozoa</taxon>
        <taxon>Arthropoda</taxon>
        <taxon>Hexapoda</taxon>
        <taxon>Insecta</taxon>
        <taxon>Pterygota</taxon>
        <taxon>Neoptera</taxon>
        <taxon>Endopterygota</taxon>
        <taxon>Lepidoptera</taxon>
        <taxon>Glossata</taxon>
        <taxon>Ditrysia</taxon>
        <taxon>Noctuoidea</taxon>
        <taxon>Noctuidae</taxon>
        <taxon>Amphipyrinae</taxon>
        <taxon>Spodoptera</taxon>
    </lineage>
</organism>
<reference evidence="3" key="1">
    <citation type="submission" date="2016-07" db="EMBL/GenBank/DDBJ databases">
        <authorList>
            <person name="Bretaudeau A."/>
        </authorList>
    </citation>
    <scope>NUCLEOTIDE SEQUENCE</scope>
    <source>
        <strain evidence="3">Rice</strain>
        <tissue evidence="3">Whole body</tissue>
    </source>
</reference>
<name>A0A2H1VNW9_SPOFR</name>
<dbReference type="AlphaFoldDB" id="A0A2H1VNW9"/>
<keyword evidence="1 2" id="KW-1015">Disulfide bond</keyword>
<dbReference type="OrthoDB" id="1925699at2759"/>
<comment type="caution">
    <text evidence="2">Lacks conserved residue(s) required for the propagation of feature annotation.</text>
</comment>
<proteinExistence type="predicted"/>
<dbReference type="Pfam" id="PF11901">
    <property type="entry name" value="DM9"/>
    <property type="match status" value="1"/>
</dbReference>
<dbReference type="CDD" id="cd00112">
    <property type="entry name" value="LDLa"/>
    <property type="match status" value="2"/>
</dbReference>
<evidence type="ECO:0000256" key="2">
    <source>
        <dbReference type="PROSITE-ProRule" id="PRU00124"/>
    </source>
</evidence>
<dbReference type="PRINTS" id="PR00261">
    <property type="entry name" value="LDLRECEPTOR"/>
</dbReference>
<dbReference type="SMART" id="SM00696">
    <property type="entry name" value="DM9"/>
    <property type="match status" value="2"/>
</dbReference>
<dbReference type="InterPro" id="IPR006616">
    <property type="entry name" value="DM9_repeat"/>
</dbReference>
<dbReference type="PANTHER" id="PTHR31649:SF10">
    <property type="entry name" value="IP19903P-RELATED"/>
    <property type="match status" value="1"/>
</dbReference>
<dbReference type="Gene3D" id="2.40.128.620">
    <property type="match status" value="1"/>
</dbReference>
<feature type="disulfide bond" evidence="2">
    <location>
        <begin position="602"/>
        <end position="617"/>
    </location>
</feature>